<gene>
    <name evidence="9" type="ORF">ACFOUT_14645</name>
</gene>
<dbReference type="SUPFAM" id="SSF49299">
    <property type="entry name" value="PKD domain"/>
    <property type="match status" value="1"/>
</dbReference>
<dbReference type="InterPro" id="IPR022409">
    <property type="entry name" value="PKD/Chitinase_dom"/>
</dbReference>
<keyword evidence="3 6" id="KW-0479">Metal-binding</keyword>
<dbReference type="Pfam" id="PF00034">
    <property type="entry name" value="Cytochrom_C"/>
    <property type="match status" value="1"/>
</dbReference>
<dbReference type="InterPro" id="IPR029010">
    <property type="entry name" value="ThuA-like"/>
</dbReference>
<keyword evidence="2 6" id="KW-0349">Heme</keyword>
<evidence type="ECO:0000259" key="8">
    <source>
        <dbReference type="PROSITE" id="PS51007"/>
    </source>
</evidence>
<comment type="caution">
    <text evidence="9">The sequence shown here is derived from an EMBL/GenBank/DDBJ whole genome shotgun (WGS) entry which is preliminary data.</text>
</comment>
<dbReference type="InterPro" id="IPR011042">
    <property type="entry name" value="6-blade_b-propeller_TolB-like"/>
</dbReference>
<evidence type="ECO:0000256" key="1">
    <source>
        <dbReference type="ARBA" id="ARBA00022448"/>
    </source>
</evidence>
<dbReference type="Pfam" id="PF06283">
    <property type="entry name" value="ThuA"/>
    <property type="match status" value="1"/>
</dbReference>
<organism evidence="9 10">
    <name type="scientific">Euzebyella saccharophila</name>
    <dbReference type="NCBI Taxonomy" id="679664"/>
    <lineage>
        <taxon>Bacteria</taxon>
        <taxon>Pseudomonadati</taxon>
        <taxon>Bacteroidota</taxon>
        <taxon>Flavobacteriia</taxon>
        <taxon>Flavobacteriales</taxon>
        <taxon>Flavobacteriaceae</taxon>
        <taxon>Euzebyella</taxon>
    </lineage>
</organism>
<dbReference type="InterPro" id="IPR036909">
    <property type="entry name" value="Cyt_c-like_dom_sf"/>
</dbReference>
<evidence type="ECO:0000259" key="7">
    <source>
        <dbReference type="PROSITE" id="PS50093"/>
    </source>
</evidence>
<evidence type="ECO:0000313" key="10">
    <source>
        <dbReference type="Proteomes" id="UP001595814"/>
    </source>
</evidence>
<dbReference type="InterPro" id="IPR012938">
    <property type="entry name" value="Glc/Sorbosone_DH"/>
</dbReference>
<reference evidence="10" key="1">
    <citation type="journal article" date="2019" name="Int. J. Syst. Evol. Microbiol.">
        <title>The Global Catalogue of Microorganisms (GCM) 10K type strain sequencing project: providing services to taxonomists for standard genome sequencing and annotation.</title>
        <authorList>
            <consortium name="The Broad Institute Genomics Platform"/>
            <consortium name="The Broad Institute Genome Sequencing Center for Infectious Disease"/>
            <person name="Wu L."/>
            <person name="Ma J."/>
        </authorList>
    </citation>
    <scope>NUCLEOTIDE SEQUENCE [LARGE SCALE GENOMIC DNA]</scope>
    <source>
        <strain evidence="10">CECT 7477</strain>
    </source>
</reference>
<dbReference type="Gene3D" id="3.40.50.880">
    <property type="match status" value="1"/>
</dbReference>
<dbReference type="EMBL" id="JBHSAW010000010">
    <property type="protein sequence ID" value="MFC4097126.1"/>
    <property type="molecule type" value="Genomic_DNA"/>
</dbReference>
<evidence type="ECO:0000256" key="3">
    <source>
        <dbReference type="ARBA" id="ARBA00022723"/>
    </source>
</evidence>
<dbReference type="InterPro" id="IPR013783">
    <property type="entry name" value="Ig-like_fold"/>
</dbReference>
<accession>A0ABV8JTJ7</accession>
<dbReference type="PANTHER" id="PTHR40469:SF2">
    <property type="entry name" value="GALACTOSE-BINDING DOMAIN-LIKE SUPERFAMILY PROTEIN"/>
    <property type="match status" value="1"/>
</dbReference>
<dbReference type="SMART" id="SM00089">
    <property type="entry name" value="PKD"/>
    <property type="match status" value="1"/>
</dbReference>
<dbReference type="InterPro" id="IPR002324">
    <property type="entry name" value="Cyt_c_ID"/>
</dbReference>
<dbReference type="SUPFAM" id="SSF50952">
    <property type="entry name" value="Soluble quinoprotein glucose dehydrogenase"/>
    <property type="match status" value="1"/>
</dbReference>
<evidence type="ECO:0000256" key="5">
    <source>
        <dbReference type="ARBA" id="ARBA00023004"/>
    </source>
</evidence>
<dbReference type="PROSITE" id="PS50093">
    <property type="entry name" value="PKD"/>
    <property type="match status" value="1"/>
</dbReference>
<keyword evidence="10" id="KW-1185">Reference proteome</keyword>
<dbReference type="SUPFAM" id="SSF46626">
    <property type="entry name" value="Cytochrome c"/>
    <property type="match status" value="1"/>
</dbReference>
<dbReference type="Pfam" id="PF07995">
    <property type="entry name" value="GSDH"/>
    <property type="match status" value="1"/>
</dbReference>
<feature type="domain" description="Cytochrome c" evidence="8">
    <location>
        <begin position="864"/>
        <end position="949"/>
    </location>
</feature>
<keyword evidence="5 6" id="KW-0408">Iron</keyword>
<dbReference type="RefSeq" id="WP_192461835.1">
    <property type="nucleotide sequence ID" value="NZ_JACYFJ010000002.1"/>
</dbReference>
<evidence type="ECO:0000256" key="4">
    <source>
        <dbReference type="ARBA" id="ARBA00022982"/>
    </source>
</evidence>
<keyword evidence="1" id="KW-0813">Transport</keyword>
<dbReference type="Gene3D" id="2.120.10.30">
    <property type="entry name" value="TolB, C-terminal domain"/>
    <property type="match status" value="1"/>
</dbReference>
<dbReference type="CDD" id="cd00146">
    <property type="entry name" value="PKD"/>
    <property type="match status" value="1"/>
</dbReference>
<protein>
    <submittedName>
        <fullName evidence="9">ThuA domain-containing protein</fullName>
    </submittedName>
</protein>
<name>A0ABV8JTJ7_9FLAO</name>
<dbReference type="InterPro" id="IPR029062">
    <property type="entry name" value="Class_I_gatase-like"/>
</dbReference>
<dbReference type="Gene3D" id="1.10.760.10">
    <property type="entry name" value="Cytochrome c-like domain"/>
    <property type="match status" value="1"/>
</dbReference>
<dbReference type="SUPFAM" id="SSF52317">
    <property type="entry name" value="Class I glutamine amidotransferase-like"/>
    <property type="match status" value="1"/>
</dbReference>
<dbReference type="PRINTS" id="PR00606">
    <property type="entry name" value="CYTCHROMECID"/>
</dbReference>
<dbReference type="PANTHER" id="PTHR40469">
    <property type="entry name" value="SECRETED GLYCOSYL HYDROLASE"/>
    <property type="match status" value="1"/>
</dbReference>
<dbReference type="Proteomes" id="UP001595814">
    <property type="component" value="Unassembled WGS sequence"/>
</dbReference>
<evidence type="ECO:0000256" key="2">
    <source>
        <dbReference type="ARBA" id="ARBA00022617"/>
    </source>
</evidence>
<dbReference type="InterPro" id="IPR035986">
    <property type="entry name" value="PKD_dom_sf"/>
</dbReference>
<feature type="domain" description="PKD" evidence="7">
    <location>
        <begin position="741"/>
        <end position="795"/>
    </location>
</feature>
<sequence length="1134" mass="124944">MKKFTLALMVILGLVLTNCDNKREGQPKVLVFSKTMGFKHASIPDGIAALQKLGSENGFEVDTTKNAELFNEENLKQYSAIIFLSTTMNVLDHKQEAAFERYIQAGGGFVGIHAATDTEYDWGWYTKLVGAQFLSHPAGTPEADFIIKDKNFIANQHFKDSVWHRNDEIYNYKNINPDVNVIMTVDESTYEGGKNGDNHPFAWYHEYDGGRAFYTGAGHTSESYQEDAFLKHVLGGIKYAIGENNNLDYTKATTQLPPDSNRFSKVQLVGGEFFEPTEMTILPNHDVLIAQRRGEVLHFNAETEEMKEVAKLDVYFKTLNTPGVNAEEGLMGLQKDPDYVNNHWVYAYYAPTGDKWVNRLSRFKFQDGVFDMESEQVIIDVDSQREICCHTGGSIAFGGDGLLYLSTGDNSTPFNEKGVKYINSGFAPLNDLPDHEQYDARRSSGNTNDLRGKILRIKVKEDGTYEIPEGNLFPEGTEKTRPEIYTMGHRNPYRISVDPKNGNLFWGEVGPDAANDSLETRGPRGYDEMNMATEAGNFGWPLFIGNNYAYRDYDYATGKSGEAFNPEKPINDSKFNTGLRELPPTKPAYIYYPYAETSLFPQVGSGGRNAMAGPTYYSDMYTDGGGLPSYYDGKTIIYEWMRGWMMAVSLFEDGTFNKMEPFASDIQLRNLIDMELGPDGKIYLLEYGSGWFSANDDSGLSYIEYNGGNRPPMIDQLIVEKHTGKLPFEVTAEVKAEDLEGDAVSYIWDLGNGETKETSEPKLSYTYEKNGEFKLSVEVKDDKGASSKSNAETIVAGNSRPEITIDLQGGNSTFFIAGTPVNYKVMVSDPDGDEDIDLDNVFVSVDYMEGLDQVNQSLGHQEVSAAVTGKALTQGMDCKACHKEAEKSIGPSYSEIAAKYIKDRGAAKYIQKKIVSGGSGVWGEAAMAAHPNITDDETRQIAAYILSLADTDKKEKSLPLEGTIVPNPSPSDNAMIITASYTDKGKNGVKPLTGVQSIALQGSTVPFKESTKAQGFSPVSFNGMDMLLLPDGEGWFALENIDLNGVSMAMVTAGWQEAPKDGIDMEVRLNAPDGELLGQGSMDAPAAGQPGGAVAIPLNKPVDAKTEQLYFVYKPREGVATPQMAITGVKFTGK</sequence>
<dbReference type="InterPro" id="IPR000601">
    <property type="entry name" value="PKD_dom"/>
</dbReference>
<dbReference type="Gene3D" id="2.60.40.10">
    <property type="entry name" value="Immunoglobulins"/>
    <property type="match status" value="1"/>
</dbReference>
<evidence type="ECO:0000313" key="9">
    <source>
        <dbReference type="EMBL" id="MFC4097126.1"/>
    </source>
</evidence>
<proteinExistence type="predicted"/>
<dbReference type="Pfam" id="PF00801">
    <property type="entry name" value="PKD"/>
    <property type="match status" value="1"/>
</dbReference>
<dbReference type="InterPro" id="IPR009056">
    <property type="entry name" value="Cyt_c-like_dom"/>
</dbReference>
<evidence type="ECO:0000256" key="6">
    <source>
        <dbReference type="PROSITE-ProRule" id="PRU00433"/>
    </source>
</evidence>
<dbReference type="InterPro" id="IPR011041">
    <property type="entry name" value="Quinoprot_gluc/sorb_DH_b-prop"/>
</dbReference>
<keyword evidence="4" id="KW-0249">Electron transport</keyword>
<dbReference type="PROSITE" id="PS51007">
    <property type="entry name" value="CYTC"/>
    <property type="match status" value="1"/>
</dbReference>